<keyword evidence="3" id="KW-1185">Reference proteome</keyword>
<organism evidence="2 3">
    <name type="scientific">Legionella massiliensis</name>
    <dbReference type="NCBI Taxonomy" id="1034943"/>
    <lineage>
        <taxon>Bacteria</taxon>
        <taxon>Pseudomonadati</taxon>
        <taxon>Pseudomonadota</taxon>
        <taxon>Gammaproteobacteria</taxon>
        <taxon>Legionellales</taxon>
        <taxon>Legionellaceae</taxon>
        <taxon>Legionella</taxon>
    </lineage>
</organism>
<dbReference type="PROSITE" id="PS51257">
    <property type="entry name" value="PROKAR_LIPOPROTEIN"/>
    <property type="match status" value="1"/>
</dbReference>
<keyword evidence="1" id="KW-0732">Signal</keyword>
<dbReference type="eggNOG" id="ENOG5031E90">
    <property type="taxonomic scope" value="Bacteria"/>
</dbReference>
<accession>A0A078KY67</accession>
<keyword evidence="2" id="KW-0449">Lipoprotein</keyword>
<name>A0A078KY67_9GAMM</name>
<evidence type="ECO:0000313" key="2">
    <source>
        <dbReference type="EMBL" id="CDZ76683.1"/>
    </source>
</evidence>
<reference evidence="2 3" key="1">
    <citation type="submission" date="2014-06" db="EMBL/GenBank/DDBJ databases">
        <authorList>
            <person name="Urmite Genomes Urmite Genomes"/>
        </authorList>
    </citation>
    <scope>NUCLEOTIDE SEQUENCE [LARGE SCALE GENOMIC DNA]</scope>
</reference>
<dbReference type="OrthoDB" id="8863314at2"/>
<feature type="signal peptide" evidence="1">
    <location>
        <begin position="1"/>
        <end position="24"/>
    </location>
</feature>
<evidence type="ECO:0000256" key="1">
    <source>
        <dbReference type="SAM" id="SignalP"/>
    </source>
</evidence>
<dbReference type="Proteomes" id="UP000044071">
    <property type="component" value="Unassembled WGS sequence"/>
</dbReference>
<dbReference type="STRING" id="1034943.BN59_00957"/>
<protein>
    <submittedName>
        <fullName evidence="2">Conjugative transfer region lipoprotein</fullName>
    </submittedName>
</protein>
<evidence type="ECO:0000313" key="3">
    <source>
        <dbReference type="Proteomes" id="UP000044071"/>
    </source>
</evidence>
<dbReference type="RefSeq" id="WP_043873162.1">
    <property type="nucleotide sequence ID" value="NZ_CCVW01000001.1"/>
</dbReference>
<sequence>MVTINKKIMIILCANLALSACSTARMSQSAIPEQGLTVSQLNQQSQQEPLYKPVFHEVKLGESGEEFKSLPNPEVPIHVFAHVAQLGDEQLIKPAYTTRFFLYKQNQYALASELY</sequence>
<gene>
    <name evidence="2" type="ORF">BN59_00957</name>
</gene>
<proteinExistence type="predicted"/>
<dbReference type="AlphaFoldDB" id="A0A078KY67"/>
<dbReference type="EMBL" id="CCSB01000001">
    <property type="protein sequence ID" value="CDZ76683.1"/>
    <property type="molecule type" value="Genomic_DNA"/>
</dbReference>
<feature type="chain" id="PRO_5009744104" evidence="1">
    <location>
        <begin position="25"/>
        <end position="115"/>
    </location>
</feature>